<dbReference type="ChiTaRS" id="TSTD2">
    <property type="organism name" value="human"/>
</dbReference>
<dbReference type="EMBL" id="KU178878">
    <property type="protein sequence ID" value="ALQ34336.1"/>
    <property type="molecule type" value="mRNA"/>
</dbReference>
<reference evidence="1" key="1">
    <citation type="journal article" date="2016" name="Cell">
        <title>Widespread Expansion of Protein Interaction Capabilities by Alternative Splicing.</title>
        <authorList>
            <person name="Yang X."/>
            <person name="Coulombe-Huntington J."/>
            <person name="Kang S."/>
            <person name="Sheynkman G.M."/>
            <person name="Hao T."/>
            <person name="Richardson A."/>
            <person name="Sun S."/>
            <person name="Yang F."/>
            <person name="Shen Y.A."/>
            <person name="Murray R."/>
            <person name="Spirohn K."/>
            <person name="Begg B.E."/>
            <person name="Duran-Frigola M."/>
            <person name="MacWilliams A."/>
            <person name="Pevzner S.J."/>
            <person name="Zhong Q."/>
            <person name="Trigg S.A."/>
            <person name="Tam S."/>
            <person name="Ghamsari L."/>
            <person name="Sahni N."/>
            <person name="Yi S."/>
            <person name="Rodriguez M.D."/>
            <person name="Balcha D."/>
            <person name="Tan G."/>
            <person name="Costanzo M."/>
            <person name="Andrews B."/>
            <person name="Boone C."/>
            <person name="Zhou X.J."/>
            <person name="Salehi-Ashtiani K."/>
            <person name="Charloteaux B."/>
            <person name="Chen A."/>
            <person name="Calderwood M.A."/>
            <person name="Aloy P."/>
            <person name="Roth F.P."/>
            <person name="Hill D.E."/>
            <person name="Iakoucheva L.M."/>
            <person name="Xia Y."/>
            <person name="Vidal M."/>
        </authorList>
    </citation>
    <scope>NUCLEOTIDE SEQUENCE</scope>
</reference>
<organism evidence="1">
    <name type="scientific">Homo sapiens</name>
    <name type="common">Human</name>
    <dbReference type="NCBI Taxonomy" id="9606"/>
    <lineage>
        <taxon>Eukaryota</taxon>
        <taxon>Metazoa</taxon>
        <taxon>Chordata</taxon>
        <taxon>Craniata</taxon>
        <taxon>Vertebrata</taxon>
        <taxon>Euteleostomi</taxon>
        <taxon>Mammalia</taxon>
        <taxon>Eutheria</taxon>
        <taxon>Euarchontoglires</taxon>
        <taxon>Primates</taxon>
        <taxon>Haplorrhini</taxon>
        <taxon>Catarrhini</taxon>
        <taxon>Hominidae</taxon>
        <taxon>Homo</taxon>
    </lineage>
</organism>
<proteinExistence type="evidence at transcript level"/>
<dbReference type="OrthoDB" id="25002at2759"/>
<gene>
    <name evidence="1" type="primary">TSTD2</name>
</gene>
<keyword evidence="1" id="KW-0808">Transferase</keyword>
<dbReference type="GO" id="GO:0016740">
    <property type="term" value="F:transferase activity"/>
    <property type="evidence" value="ECO:0007669"/>
    <property type="project" value="UniProtKB-KW"/>
</dbReference>
<dbReference type="PeptideAtlas" id="A0A0S2Z608"/>
<sequence>MSLINPSSSLKAELDGSTKKKYSFAKKKKFQQKGVLNVKKNCGNAVGSYSQTKPASIDMWQHNMLMKFITRQLLF</sequence>
<name>A0A0S2Z608_HUMAN</name>
<accession>A0A0S2Z608</accession>
<evidence type="ECO:0000313" key="1">
    <source>
        <dbReference type="EMBL" id="ALQ34336.1"/>
    </source>
</evidence>
<protein>
    <submittedName>
        <fullName evidence="1">Thiosulfate sulfurtransferase-like domain containing 2 isoform 2</fullName>
    </submittedName>
</protein>
<dbReference type="AlphaFoldDB" id="A0A0S2Z608"/>